<dbReference type="EMBL" id="SDKM01000041">
    <property type="protein sequence ID" value="RYP82860.1"/>
    <property type="molecule type" value="Genomic_DNA"/>
</dbReference>
<dbReference type="Proteomes" id="UP000295198">
    <property type="component" value="Unassembled WGS sequence"/>
</dbReference>
<keyword evidence="1" id="KW-0812">Transmembrane</keyword>
<reference evidence="2 3" key="1">
    <citation type="submission" date="2019-01" db="EMBL/GenBank/DDBJ databases">
        <title>Nocardioides guangzhouensis sp. nov., an actinobacterium isolated from soil.</title>
        <authorList>
            <person name="Fu Y."/>
            <person name="Cai Y."/>
            <person name="Lin Z."/>
            <person name="Chen P."/>
        </authorList>
    </citation>
    <scope>NUCLEOTIDE SEQUENCE [LARGE SCALE GENOMIC DNA]</scope>
    <source>
        <strain evidence="2 3">130</strain>
    </source>
</reference>
<evidence type="ECO:0000313" key="3">
    <source>
        <dbReference type="Proteomes" id="UP000295198"/>
    </source>
</evidence>
<dbReference type="AlphaFoldDB" id="A0A4Q4Z526"/>
<sequence length="168" mass="17330">MAEARPDAQTSDPLGLVSGAEGLLTGTVVCASVIAYGAGKFETTGQLSIAILGTAFVYWLAHLHAATIGSAVTHRHHPLVAFRVGLRETWHVAGASVLPLLVLLVTHLLGADLEASAWTALTATIGLLTLYSYLAGSRAGLDTWGRIASASAGLALGLLVMLLKVALH</sequence>
<feature type="transmembrane region" description="Helical" evidence="1">
    <location>
        <begin position="147"/>
        <end position="167"/>
    </location>
</feature>
<keyword evidence="1" id="KW-1133">Transmembrane helix</keyword>
<dbReference type="OrthoDB" id="3211973at2"/>
<feature type="transmembrane region" description="Helical" evidence="1">
    <location>
        <begin position="49"/>
        <end position="72"/>
    </location>
</feature>
<organism evidence="2 3">
    <name type="scientific">Nocardioides guangzhouensis</name>
    <dbReference type="NCBI Taxonomy" id="2497878"/>
    <lineage>
        <taxon>Bacteria</taxon>
        <taxon>Bacillati</taxon>
        <taxon>Actinomycetota</taxon>
        <taxon>Actinomycetes</taxon>
        <taxon>Propionibacteriales</taxon>
        <taxon>Nocardioidaceae</taxon>
        <taxon>Nocardioides</taxon>
    </lineage>
</organism>
<evidence type="ECO:0000256" key="1">
    <source>
        <dbReference type="SAM" id="Phobius"/>
    </source>
</evidence>
<keyword evidence="1" id="KW-0472">Membrane</keyword>
<dbReference type="RefSeq" id="WP_134720331.1">
    <property type="nucleotide sequence ID" value="NZ_SDKM01000041.1"/>
</dbReference>
<proteinExistence type="predicted"/>
<feature type="transmembrane region" description="Helical" evidence="1">
    <location>
        <begin position="16"/>
        <end position="37"/>
    </location>
</feature>
<feature type="transmembrane region" description="Helical" evidence="1">
    <location>
        <begin position="92"/>
        <end position="110"/>
    </location>
</feature>
<evidence type="ECO:0000313" key="2">
    <source>
        <dbReference type="EMBL" id="RYP82860.1"/>
    </source>
</evidence>
<gene>
    <name evidence="2" type="ORF">EKO23_20895</name>
</gene>
<name>A0A4Q4Z526_9ACTN</name>
<protein>
    <submittedName>
        <fullName evidence="2">Uncharacterized protein</fullName>
    </submittedName>
</protein>
<keyword evidence="3" id="KW-1185">Reference proteome</keyword>
<accession>A0A4Q4Z526</accession>
<feature type="transmembrane region" description="Helical" evidence="1">
    <location>
        <begin position="117"/>
        <end position="135"/>
    </location>
</feature>
<comment type="caution">
    <text evidence="2">The sequence shown here is derived from an EMBL/GenBank/DDBJ whole genome shotgun (WGS) entry which is preliminary data.</text>
</comment>